<dbReference type="STRING" id="1095630.A0A2J6TDP3"/>
<dbReference type="Proteomes" id="UP000235371">
    <property type="component" value="Unassembled WGS sequence"/>
</dbReference>
<dbReference type="InParanoid" id="A0A2J6TDP3"/>
<feature type="transmembrane region" description="Helical" evidence="1">
    <location>
        <begin position="24"/>
        <end position="44"/>
    </location>
</feature>
<keyword evidence="3" id="KW-1185">Reference proteome</keyword>
<proteinExistence type="predicted"/>
<evidence type="ECO:0000313" key="3">
    <source>
        <dbReference type="Proteomes" id="UP000235371"/>
    </source>
</evidence>
<feature type="transmembrane region" description="Helical" evidence="1">
    <location>
        <begin position="149"/>
        <end position="169"/>
    </location>
</feature>
<name>A0A2J6TDP3_9HELO</name>
<keyword evidence="1" id="KW-1133">Transmembrane helix</keyword>
<feature type="transmembrane region" description="Helical" evidence="1">
    <location>
        <begin position="56"/>
        <end position="75"/>
    </location>
</feature>
<dbReference type="AlphaFoldDB" id="A0A2J6TDP3"/>
<protein>
    <submittedName>
        <fullName evidence="2">Uncharacterized protein</fullName>
    </submittedName>
</protein>
<keyword evidence="1" id="KW-0472">Membrane</keyword>
<dbReference type="OrthoDB" id="4941332at2759"/>
<evidence type="ECO:0000313" key="2">
    <source>
        <dbReference type="EMBL" id="PMD61068.1"/>
    </source>
</evidence>
<feature type="transmembrane region" description="Helical" evidence="1">
    <location>
        <begin position="181"/>
        <end position="199"/>
    </location>
</feature>
<dbReference type="GeneID" id="36584928"/>
<evidence type="ECO:0000256" key="1">
    <source>
        <dbReference type="SAM" id="Phobius"/>
    </source>
</evidence>
<feature type="non-terminal residue" evidence="2">
    <location>
        <position position="200"/>
    </location>
</feature>
<accession>A0A2J6TDP3</accession>
<dbReference type="RefSeq" id="XP_024737972.1">
    <property type="nucleotide sequence ID" value="XM_024876850.1"/>
</dbReference>
<organism evidence="2 3">
    <name type="scientific">Hyaloscypha bicolor E</name>
    <dbReference type="NCBI Taxonomy" id="1095630"/>
    <lineage>
        <taxon>Eukaryota</taxon>
        <taxon>Fungi</taxon>
        <taxon>Dikarya</taxon>
        <taxon>Ascomycota</taxon>
        <taxon>Pezizomycotina</taxon>
        <taxon>Leotiomycetes</taxon>
        <taxon>Helotiales</taxon>
        <taxon>Hyaloscyphaceae</taxon>
        <taxon>Hyaloscypha</taxon>
        <taxon>Hyaloscypha bicolor</taxon>
    </lineage>
</organism>
<reference evidence="2 3" key="1">
    <citation type="submission" date="2016-04" db="EMBL/GenBank/DDBJ databases">
        <title>A degradative enzymes factory behind the ericoid mycorrhizal symbiosis.</title>
        <authorList>
            <consortium name="DOE Joint Genome Institute"/>
            <person name="Martino E."/>
            <person name="Morin E."/>
            <person name="Grelet G."/>
            <person name="Kuo A."/>
            <person name="Kohler A."/>
            <person name="Daghino S."/>
            <person name="Barry K."/>
            <person name="Choi C."/>
            <person name="Cichocki N."/>
            <person name="Clum A."/>
            <person name="Copeland A."/>
            <person name="Hainaut M."/>
            <person name="Haridas S."/>
            <person name="Labutti K."/>
            <person name="Lindquist E."/>
            <person name="Lipzen A."/>
            <person name="Khouja H.-R."/>
            <person name="Murat C."/>
            <person name="Ohm R."/>
            <person name="Olson A."/>
            <person name="Spatafora J."/>
            <person name="Veneault-Fourrey C."/>
            <person name="Henrissat B."/>
            <person name="Grigoriev I."/>
            <person name="Martin F."/>
            <person name="Perotto S."/>
        </authorList>
    </citation>
    <scope>NUCLEOTIDE SEQUENCE [LARGE SCALE GENOMIC DNA]</scope>
    <source>
        <strain evidence="2 3">E</strain>
    </source>
</reference>
<sequence>MEDHIIWATEDEVEKWRKTFISECNMSAIAGTILAQVALTSFSLPNLSQAHWTARAAFLLSLVSGCLAVFYASLLQRTLGNIRTPQLVKEWWRGSTPSTSITLLDSTVRREVLEFWSNRSDFDKRPVEENLKLQSSVAAAILMSSPSMMINFAVGAFLAGIGIYFGFVWKHDLDPISSRTDSRSVFICFLLSVVFCYSFY</sequence>
<dbReference type="EMBL" id="KZ613786">
    <property type="protein sequence ID" value="PMD61068.1"/>
    <property type="molecule type" value="Genomic_DNA"/>
</dbReference>
<keyword evidence="1" id="KW-0812">Transmembrane</keyword>
<gene>
    <name evidence="2" type="ORF">K444DRAFT_558904</name>
</gene>